<reference evidence="2" key="1">
    <citation type="journal article" date="2014" name="Front. Microbiol.">
        <title>High frequency of phylogenetically diverse reductive dehalogenase-homologous genes in deep subseafloor sedimentary metagenomes.</title>
        <authorList>
            <person name="Kawai M."/>
            <person name="Futagami T."/>
            <person name="Toyoda A."/>
            <person name="Takaki Y."/>
            <person name="Nishi S."/>
            <person name="Hori S."/>
            <person name="Arai W."/>
            <person name="Tsubouchi T."/>
            <person name="Morono Y."/>
            <person name="Uchiyama I."/>
            <person name="Ito T."/>
            <person name="Fujiyama A."/>
            <person name="Inagaki F."/>
            <person name="Takami H."/>
        </authorList>
    </citation>
    <scope>NUCLEOTIDE SEQUENCE</scope>
    <source>
        <strain evidence="2">Expedition CK06-06</strain>
    </source>
</reference>
<name>X1L646_9ZZZZ</name>
<evidence type="ECO:0000313" key="2">
    <source>
        <dbReference type="EMBL" id="GAH97904.1"/>
    </source>
</evidence>
<dbReference type="InterPro" id="IPR000719">
    <property type="entry name" value="Prot_kinase_dom"/>
</dbReference>
<gene>
    <name evidence="2" type="ORF">S03H2_72153</name>
</gene>
<evidence type="ECO:0000259" key="1">
    <source>
        <dbReference type="PROSITE" id="PS50011"/>
    </source>
</evidence>
<comment type="caution">
    <text evidence="2">The sequence shown here is derived from an EMBL/GenBank/DDBJ whole genome shotgun (WGS) entry which is preliminary data.</text>
</comment>
<protein>
    <recommendedName>
        <fullName evidence="1">Protein kinase domain-containing protein</fullName>
    </recommendedName>
</protein>
<dbReference type="InterPro" id="IPR011009">
    <property type="entry name" value="Kinase-like_dom_sf"/>
</dbReference>
<proteinExistence type="predicted"/>
<dbReference type="PROSITE" id="PS00108">
    <property type="entry name" value="PROTEIN_KINASE_ST"/>
    <property type="match status" value="1"/>
</dbReference>
<dbReference type="SUPFAM" id="SSF56112">
    <property type="entry name" value="Protein kinase-like (PK-like)"/>
    <property type="match status" value="1"/>
</dbReference>
<organism evidence="2">
    <name type="scientific">marine sediment metagenome</name>
    <dbReference type="NCBI Taxonomy" id="412755"/>
    <lineage>
        <taxon>unclassified sequences</taxon>
        <taxon>metagenomes</taxon>
        <taxon>ecological metagenomes</taxon>
    </lineage>
</organism>
<dbReference type="AlphaFoldDB" id="X1L646"/>
<dbReference type="EMBL" id="BARU01048624">
    <property type="protein sequence ID" value="GAH97904.1"/>
    <property type="molecule type" value="Genomic_DNA"/>
</dbReference>
<dbReference type="PROSITE" id="PS50011">
    <property type="entry name" value="PROTEIN_KINASE_DOM"/>
    <property type="match status" value="1"/>
</dbReference>
<sequence length="35" mass="3988">GLAEAHRLGVIHRDLKPQNIMIDKEGNARVIDLFF</sequence>
<feature type="non-terminal residue" evidence="2">
    <location>
        <position position="1"/>
    </location>
</feature>
<dbReference type="InterPro" id="IPR008271">
    <property type="entry name" value="Ser/Thr_kinase_AS"/>
</dbReference>
<dbReference type="GO" id="GO:0005524">
    <property type="term" value="F:ATP binding"/>
    <property type="evidence" value="ECO:0007669"/>
    <property type="project" value="InterPro"/>
</dbReference>
<accession>X1L646</accession>
<feature type="domain" description="Protein kinase" evidence="1">
    <location>
        <begin position="1"/>
        <end position="35"/>
    </location>
</feature>
<dbReference type="Gene3D" id="1.10.510.10">
    <property type="entry name" value="Transferase(Phosphotransferase) domain 1"/>
    <property type="match status" value="1"/>
</dbReference>
<dbReference type="Pfam" id="PF00069">
    <property type="entry name" value="Pkinase"/>
    <property type="match status" value="1"/>
</dbReference>
<dbReference type="GO" id="GO:0004672">
    <property type="term" value="F:protein kinase activity"/>
    <property type="evidence" value="ECO:0007669"/>
    <property type="project" value="InterPro"/>
</dbReference>